<gene>
    <name evidence="1" type="ORF">DF3PB_160002</name>
    <name evidence="2" type="ORF">DF3PB_670010</name>
</gene>
<proteinExistence type="predicted"/>
<sequence length="67" mass="7716">MHSGARGSLERHLPRTATNEDELFAMRRAAWRKQGIAVLRIDDVRDEIIRQAVVNEATRLYGQREIA</sequence>
<reference evidence="1" key="1">
    <citation type="submission" date="2018-07" db="EMBL/GenBank/DDBJ databases">
        <authorList>
            <person name="Quirk P.G."/>
            <person name="Krulwich T.A."/>
        </authorList>
    </citation>
    <scope>NUCLEOTIDE SEQUENCE</scope>
</reference>
<name>A0A380TBX6_9ZZZZ</name>
<dbReference type="EMBL" id="UIDG01000620">
    <property type="protein sequence ID" value="SUS08419.1"/>
    <property type="molecule type" value="Genomic_DNA"/>
</dbReference>
<organism evidence="1">
    <name type="scientific">metagenome</name>
    <dbReference type="NCBI Taxonomy" id="256318"/>
    <lineage>
        <taxon>unclassified sequences</taxon>
        <taxon>metagenomes</taxon>
    </lineage>
</organism>
<accession>A0A380TBX6</accession>
<evidence type="ECO:0000313" key="1">
    <source>
        <dbReference type="EMBL" id="SUS04950.1"/>
    </source>
</evidence>
<dbReference type="EMBL" id="UIDG01000068">
    <property type="protein sequence ID" value="SUS04950.1"/>
    <property type="molecule type" value="Genomic_DNA"/>
</dbReference>
<dbReference type="AlphaFoldDB" id="A0A380TBX6"/>
<evidence type="ECO:0000313" key="2">
    <source>
        <dbReference type="EMBL" id="SUS08419.1"/>
    </source>
</evidence>
<protein>
    <submittedName>
        <fullName evidence="1">Uncharacterized protein</fullName>
    </submittedName>
</protein>